<keyword evidence="1" id="KW-1133">Transmembrane helix</keyword>
<dbReference type="Pfam" id="PF04298">
    <property type="entry name" value="Zn_peptidase_2"/>
    <property type="match status" value="1"/>
</dbReference>
<protein>
    <submittedName>
        <fullName evidence="2">Uncharacterized protein</fullName>
    </submittedName>
</protein>
<reference evidence="2 3" key="1">
    <citation type="submission" date="2019-07" db="EMBL/GenBank/DDBJ databases">
        <title>Genome sequencing of the stress-tolerant strain Azospirillum brasilense Az19.</title>
        <authorList>
            <person name="Maroniche G.A."/>
            <person name="Garcia J.E."/>
            <person name="Pagnussat L."/>
            <person name="Amenta M."/>
            <person name="Creus C.M."/>
        </authorList>
    </citation>
    <scope>NUCLEOTIDE SEQUENCE [LARGE SCALE GENOMIC DNA]</scope>
    <source>
        <strain evidence="2 3">Az19</strain>
    </source>
</reference>
<proteinExistence type="predicted"/>
<keyword evidence="1" id="KW-0812">Transmembrane</keyword>
<dbReference type="AlphaFoldDB" id="A0A5B0KMA2"/>
<comment type="caution">
    <text evidence="2">The sequence shown here is derived from an EMBL/GenBank/DDBJ whole genome shotgun (WGS) entry which is preliminary data.</text>
</comment>
<dbReference type="PROSITE" id="PS51257">
    <property type="entry name" value="PROKAR_LIPOPROTEIN"/>
    <property type="match status" value="1"/>
</dbReference>
<evidence type="ECO:0000313" key="2">
    <source>
        <dbReference type="EMBL" id="KAA1053807.1"/>
    </source>
</evidence>
<gene>
    <name evidence="2" type="ORF">FH063_002389</name>
</gene>
<name>A0A5B0KMA2_9PROT</name>
<dbReference type="InterPro" id="IPR007395">
    <property type="entry name" value="Zn_peptidase_2"/>
</dbReference>
<keyword evidence="1" id="KW-0472">Membrane</keyword>
<feature type="transmembrane region" description="Helical" evidence="1">
    <location>
        <begin position="20"/>
        <end position="38"/>
    </location>
</feature>
<dbReference type="Proteomes" id="UP000325333">
    <property type="component" value="Unassembled WGS sequence"/>
</dbReference>
<evidence type="ECO:0000313" key="3">
    <source>
        <dbReference type="Proteomes" id="UP000325333"/>
    </source>
</evidence>
<sequence>MTRNRTIMLAEFLTDTKVAAWLWLTLSCSMLFAVRLILARRVSRPDDYSGTRAFTPVEFAEMTIARYRLSTSVAVGGRQHKFDPITDTVHLTHDVANRRDSRAYATVSHELGHAIRFHDRRLLTVLYAKLGLWAPTAALTVTALSLAAKVFDVEALVYLSKWTGTAALQVAASSVTLGISTTAATALFAIVASDEWRTSFPLALTLMEQAGVFSEDDIAICRSSLKAAATTYLLPFAILPAFVIAL</sequence>
<accession>A0A5B0KMA2</accession>
<feature type="transmembrane region" description="Helical" evidence="1">
    <location>
        <begin position="168"/>
        <end position="192"/>
    </location>
</feature>
<feature type="transmembrane region" description="Helical" evidence="1">
    <location>
        <begin position="126"/>
        <end position="148"/>
    </location>
</feature>
<organism evidence="2 3">
    <name type="scientific">Azospirillum argentinense</name>
    <dbReference type="NCBI Taxonomy" id="2970906"/>
    <lineage>
        <taxon>Bacteria</taxon>
        <taxon>Pseudomonadati</taxon>
        <taxon>Pseudomonadota</taxon>
        <taxon>Alphaproteobacteria</taxon>
        <taxon>Rhodospirillales</taxon>
        <taxon>Azospirillaceae</taxon>
        <taxon>Azospirillum</taxon>
    </lineage>
</organism>
<dbReference type="EMBL" id="VEWN01000013">
    <property type="protein sequence ID" value="KAA1053807.1"/>
    <property type="molecule type" value="Genomic_DNA"/>
</dbReference>
<evidence type="ECO:0000256" key="1">
    <source>
        <dbReference type="SAM" id="Phobius"/>
    </source>
</evidence>